<reference evidence="2 3" key="1">
    <citation type="submission" date="2020-08" db="EMBL/GenBank/DDBJ databases">
        <title>Amycolatopsis echigonensis JCM 21831.</title>
        <authorList>
            <person name="Tedsree N."/>
            <person name="Kuncharoen N."/>
            <person name="Likhitwitayawuid K."/>
            <person name="Tanasupawat S."/>
        </authorList>
    </citation>
    <scope>NUCLEOTIDE SEQUENCE [LARGE SCALE GENOMIC DNA]</scope>
    <source>
        <strain evidence="2 3">JCM 21831</strain>
    </source>
</reference>
<evidence type="ECO:0000256" key="1">
    <source>
        <dbReference type="SAM" id="MobiDB-lite"/>
    </source>
</evidence>
<evidence type="ECO:0000313" key="2">
    <source>
        <dbReference type="EMBL" id="MBB2506009.1"/>
    </source>
</evidence>
<sequence>MTTATLDLDGALARADRRYATRFGDDPAPREYLDALANAVRPFLTEPKTSRDSAPDSERETALASVAAELRVDNARLADQLQAEQDKTKRLTAELEQARAAIEGKNEALREHAATVERLRAELADAERDRDAAHAALDEQDAARVEPHQHRYPWPDPSRLPEPCECGREYPRAVPPPTRAAADPEPEPWGGLLGQVRGELRGWPAA</sequence>
<organism evidence="2 3">
    <name type="scientific">Amycolatopsis echigonensis</name>
    <dbReference type="NCBI Taxonomy" id="2576905"/>
    <lineage>
        <taxon>Bacteria</taxon>
        <taxon>Bacillati</taxon>
        <taxon>Actinomycetota</taxon>
        <taxon>Actinomycetes</taxon>
        <taxon>Pseudonocardiales</taxon>
        <taxon>Pseudonocardiaceae</taxon>
        <taxon>Amycolatopsis</taxon>
    </lineage>
</organism>
<feature type="region of interest" description="Disordered" evidence="1">
    <location>
        <begin position="130"/>
        <end position="206"/>
    </location>
</feature>
<evidence type="ECO:0000313" key="3">
    <source>
        <dbReference type="Proteomes" id="UP000550260"/>
    </source>
</evidence>
<feature type="compositionally biased region" description="Basic and acidic residues" evidence="1">
    <location>
        <begin position="130"/>
        <end position="149"/>
    </location>
</feature>
<dbReference type="Proteomes" id="UP000550260">
    <property type="component" value="Unassembled WGS sequence"/>
</dbReference>
<accession>A0A8E2B8M4</accession>
<dbReference type="AlphaFoldDB" id="A0A8E2B8M4"/>
<name>A0A8E2B8M4_9PSEU</name>
<comment type="caution">
    <text evidence="2">The sequence shown here is derived from an EMBL/GenBank/DDBJ whole genome shotgun (WGS) entry which is preliminary data.</text>
</comment>
<protein>
    <submittedName>
        <fullName evidence="2">Uncharacterized protein</fullName>
    </submittedName>
</protein>
<dbReference type="EMBL" id="JACJHR010000135">
    <property type="protein sequence ID" value="MBB2506009.1"/>
    <property type="molecule type" value="Genomic_DNA"/>
</dbReference>
<dbReference type="RefSeq" id="WP_183127567.1">
    <property type="nucleotide sequence ID" value="NZ_JACJHR010000135.1"/>
</dbReference>
<gene>
    <name evidence="2" type="ORF">H5411_43725</name>
</gene>
<proteinExistence type="predicted"/>